<accession>A0A6J6FYL7</accession>
<proteinExistence type="predicted"/>
<organism evidence="1">
    <name type="scientific">freshwater metagenome</name>
    <dbReference type="NCBI Taxonomy" id="449393"/>
    <lineage>
        <taxon>unclassified sequences</taxon>
        <taxon>metagenomes</taxon>
        <taxon>ecological metagenomes</taxon>
    </lineage>
</organism>
<reference evidence="1" key="1">
    <citation type="submission" date="2020-05" db="EMBL/GenBank/DDBJ databases">
        <authorList>
            <person name="Chiriac C."/>
            <person name="Salcher M."/>
            <person name="Ghai R."/>
            <person name="Kavagutti S V."/>
        </authorList>
    </citation>
    <scope>NUCLEOTIDE SEQUENCE</scope>
</reference>
<dbReference type="Pfam" id="PF06224">
    <property type="entry name" value="AlkZ-like"/>
    <property type="match status" value="1"/>
</dbReference>
<dbReference type="PANTHER" id="PTHR30528:SF0">
    <property type="entry name" value="CYTOPLASMIC PROTEIN"/>
    <property type="match status" value="1"/>
</dbReference>
<dbReference type="EMBL" id="CAEZTS010000189">
    <property type="protein sequence ID" value="CAB4591955.1"/>
    <property type="molecule type" value="Genomic_DNA"/>
</dbReference>
<evidence type="ECO:0000313" key="1">
    <source>
        <dbReference type="EMBL" id="CAB4591955.1"/>
    </source>
</evidence>
<sequence length="407" mass="46357">MSAKPVQLSLQQARRIALAAHGFSKARPTGRTDRRHLRGVLDHIALIQIDSVNVLVRSQELPLFSRLGCHDRSLIPTATKAGELFEYWGHEAAHVRTEHHRLWRWKMEQSVHGPWRSAEELLKKRRGYVEEVFQRVVADGPLAAGELSERTEKKGSWWDWDHAKLALEYLFMTGRLTATRRANDFARLYDLPERVIPAEHLRAPTPSAHDAHRELLDIAGRSVGVGTARDIADYFRIKFGDAKPRIDELVESGRLLPAVVKGSTQKVFVHADARVPRSIDARALLSMFDPVVWFRPRAEWLFDFHYRIEIYTPAPRRRYGYYVLPFLLGDELVARVDLKADRANGTLLVPGAFTEHHADPRKVAPALATELRDMATWLNLDDIRVGSKGNLAKPVRLALSSRVIVER</sequence>
<protein>
    <submittedName>
        <fullName evidence="1">Unannotated protein</fullName>
    </submittedName>
</protein>
<dbReference type="PANTHER" id="PTHR30528">
    <property type="entry name" value="CYTOPLASMIC PROTEIN"/>
    <property type="match status" value="1"/>
</dbReference>
<dbReference type="AlphaFoldDB" id="A0A6J6FYL7"/>
<dbReference type="InterPro" id="IPR009351">
    <property type="entry name" value="AlkZ-like"/>
</dbReference>
<name>A0A6J6FYL7_9ZZZZ</name>
<gene>
    <name evidence="1" type="ORF">UFOPK1722_01689</name>
</gene>